<organism evidence="2 3">
    <name type="scientific">Thermomonospora cellulosilytica</name>
    <dbReference type="NCBI Taxonomy" id="1411118"/>
    <lineage>
        <taxon>Bacteria</taxon>
        <taxon>Bacillati</taxon>
        <taxon>Actinomycetota</taxon>
        <taxon>Actinomycetes</taxon>
        <taxon>Streptosporangiales</taxon>
        <taxon>Thermomonosporaceae</taxon>
        <taxon>Thermomonospora</taxon>
    </lineage>
</organism>
<dbReference type="AlphaFoldDB" id="A0A7W3MWR4"/>
<dbReference type="EMBL" id="JACJII010000001">
    <property type="protein sequence ID" value="MBA9003325.1"/>
    <property type="molecule type" value="Genomic_DNA"/>
</dbReference>
<keyword evidence="3" id="KW-1185">Reference proteome</keyword>
<name>A0A7W3MWR4_9ACTN</name>
<dbReference type="RefSeq" id="WP_182705109.1">
    <property type="nucleotide sequence ID" value="NZ_JACJII010000001.1"/>
</dbReference>
<evidence type="ECO:0000313" key="2">
    <source>
        <dbReference type="EMBL" id="MBA9003325.1"/>
    </source>
</evidence>
<sequence length="107" mass="11248">MRAPAGPPPKTPRPGREQAIHGRSARGKDQGRDAAETTAVVTGCGRTNDGGIDPPVAGADLMTGDRRHERRNAVKPFMRGTAVALPGLRGGMRRVMAGKRRDVQGVG</sequence>
<dbReference type="Proteomes" id="UP000539313">
    <property type="component" value="Unassembled WGS sequence"/>
</dbReference>
<proteinExistence type="predicted"/>
<gene>
    <name evidence="2" type="ORF">HNR21_002207</name>
</gene>
<evidence type="ECO:0000256" key="1">
    <source>
        <dbReference type="SAM" id="MobiDB-lite"/>
    </source>
</evidence>
<reference evidence="2 3" key="1">
    <citation type="submission" date="2020-08" db="EMBL/GenBank/DDBJ databases">
        <title>Sequencing the genomes of 1000 actinobacteria strains.</title>
        <authorList>
            <person name="Klenk H.-P."/>
        </authorList>
    </citation>
    <scope>NUCLEOTIDE SEQUENCE [LARGE SCALE GENOMIC DNA]</scope>
    <source>
        <strain evidence="2 3">DSM 45823</strain>
    </source>
</reference>
<comment type="caution">
    <text evidence="2">The sequence shown here is derived from an EMBL/GenBank/DDBJ whole genome shotgun (WGS) entry which is preliminary data.</text>
</comment>
<feature type="compositionally biased region" description="Basic and acidic residues" evidence="1">
    <location>
        <begin position="14"/>
        <end position="35"/>
    </location>
</feature>
<accession>A0A7W3MWR4</accession>
<protein>
    <submittedName>
        <fullName evidence="2">Uncharacterized protein</fullName>
    </submittedName>
</protein>
<evidence type="ECO:0000313" key="3">
    <source>
        <dbReference type="Proteomes" id="UP000539313"/>
    </source>
</evidence>
<feature type="compositionally biased region" description="Pro residues" evidence="1">
    <location>
        <begin position="1"/>
        <end position="12"/>
    </location>
</feature>
<feature type="region of interest" description="Disordered" evidence="1">
    <location>
        <begin position="1"/>
        <end position="35"/>
    </location>
</feature>